<proteinExistence type="predicted"/>
<organism evidence="1 2">
    <name type="scientific">Crucibulum laeve</name>
    <dbReference type="NCBI Taxonomy" id="68775"/>
    <lineage>
        <taxon>Eukaryota</taxon>
        <taxon>Fungi</taxon>
        <taxon>Dikarya</taxon>
        <taxon>Basidiomycota</taxon>
        <taxon>Agaricomycotina</taxon>
        <taxon>Agaricomycetes</taxon>
        <taxon>Agaricomycetidae</taxon>
        <taxon>Agaricales</taxon>
        <taxon>Agaricineae</taxon>
        <taxon>Nidulariaceae</taxon>
        <taxon>Crucibulum</taxon>
    </lineage>
</organism>
<evidence type="ECO:0000313" key="1">
    <source>
        <dbReference type="EMBL" id="TFK38527.1"/>
    </source>
</evidence>
<dbReference type="Proteomes" id="UP000308652">
    <property type="component" value="Unassembled WGS sequence"/>
</dbReference>
<accession>A0A5C3M178</accession>
<evidence type="ECO:0000313" key="2">
    <source>
        <dbReference type="Proteomes" id="UP000308652"/>
    </source>
</evidence>
<dbReference type="AlphaFoldDB" id="A0A5C3M178"/>
<reference evidence="1 2" key="1">
    <citation type="journal article" date="2019" name="Nat. Ecol. Evol.">
        <title>Megaphylogeny resolves global patterns of mushroom evolution.</title>
        <authorList>
            <person name="Varga T."/>
            <person name="Krizsan K."/>
            <person name="Foldi C."/>
            <person name="Dima B."/>
            <person name="Sanchez-Garcia M."/>
            <person name="Sanchez-Ramirez S."/>
            <person name="Szollosi G.J."/>
            <person name="Szarkandi J.G."/>
            <person name="Papp V."/>
            <person name="Albert L."/>
            <person name="Andreopoulos W."/>
            <person name="Angelini C."/>
            <person name="Antonin V."/>
            <person name="Barry K.W."/>
            <person name="Bougher N.L."/>
            <person name="Buchanan P."/>
            <person name="Buyck B."/>
            <person name="Bense V."/>
            <person name="Catcheside P."/>
            <person name="Chovatia M."/>
            <person name="Cooper J."/>
            <person name="Damon W."/>
            <person name="Desjardin D."/>
            <person name="Finy P."/>
            <person name="Geml J."/>
            <person name="Haridas S."/>
            <person name="Hughes K."/>
            <person name="Justo A."/>
            <person name="Karasinski D."/>
            <person name="Kautmanova I."/>
            <person name="Kiss B."/>
            <person name="Kocsube S."/>
            <person name="Kotiranta H."/>
            <person name="LaButti K.M."/>
            <person name="Lechner B.E."/>
            <person name="Liimatainen K."/>
            <person name="Lipzen A."/>
            <person name="Lukacs Z."/>
            <person name="Mihaltcheva S."/>
            <person name="Morgado L.N."/>
            <person name="Niskanen T."/>
            <person name="Noordeloos M.E."/>
            <person name="Ohm R.A."/>
            <person name="Ortiz-Santana B."/>
            <person name="Ovrebo C."/>
            <person name="Racz N."/>
            <person name="Riley R."/>
            <person name="Savchenko A."/>
            <person name="Shiryaev A."/>
            <person name="Soop K."/>
            <person name="Spirin V."/>
            <person name="Szebenyi C."/>
            <person name="Tomsovsky M."/>
            <person name="Tulloss R.E."/>
            <person name="Uehling J."/>
            <person name="Grigoriev I.V."/>
            <person name="Vagvolgyi C."/>
            <person name="Papp T."/>
            <person name="Martin F.M."/>
            <person name="Miettinen O."/>
            <person name="Hibbett D.S."/>
            <person name="Nagy L.G."/>
        </authorList>
    </citation>
    <scope>NUCLEOTIDE SEQUENCE [LARGE SCALE GENOMIC DNA]</scope>
    <source>
        <strain evidence="1 2">CBS 166.37</strain>
    </source>
</reference>
<protein>
    <submittedName>
        <fullName evidence="1">Uncharacterized protein</fullName>
    </submittedName>
</protein>
<name>A0A5C3M178_9AGAR</name>
<dbReference type="EMBL" id="ML213603">
    <property type="protein sequence ID" value="TFK38527.1"/>
    <property type="molecule type" value="Genomic_DNA"/>
</dbReference>
<sequence>MICGDSGVFCSCQQPLRPTGVCTLSENSIQVFTPQRWYSFAEPKYAILQTQ</sequence>
<gene>
    <name evidence="1" type="ORF">BDQ12DRAFT_683798</name>
</gene>
<keyword evidence="2" id="KW-1185">Reference proteome</keyword>